<dbReference type="InterPro" id="IPR036318">
    <property type="entry name" value="FAD-bd_PCMH-like_sf"/>
</dbReference>
<evidence type="ECO:0000256" key="3">
    <source>
        <dbReference type="ARBA" id="ARBA00022723"/>
    </source>
</evidence>
<dbReference type="InterPro" id="IPR004017">
    <property type="entry name" value="Cys_rich_dom"/>
</dbReference>
<dbReference type="GO" id="GO:0046872">
    <property type="term" value="F:metal ion binding"/>
    <property type="evidence" value="ECO:0007669"/>
    <property type="project" value="UniProtKB-KW"/>
</dbReference>
<dbReference type="GO" id="GO:0051536">
    <property type="term" value="F:iron-sulfur cluster binding"/>
    <property type="evidence" value="ECO:0007669"/>
    <property type="project" value="UniProtKB-KW"/>
</dbReference>
<dbReference type="InterPro" id="IPR004113">
    <property type="entry name" value="FAD-bd_oxidored_4_C"/>
</dbReference>
<dbReference type="OrthoDB" id="9767256at2"/>
<accession>A0A5B9QKG7</accession>
<dbReference type="Gene3D" id="3.30.70.2740">
    <property type="match status" value="1"/>
</dbReference>
<dbReference type="SUPFAM" id="SSF46548">
    <property type="entry name" value="alpha-helical ferredoxin"/>
    <property type="match status" value="1"/>
</dbReference>
<dbReference type="GO" id="GO:0008720">
    <property type="term" value="F:D-lactate dehydrogenase (NAD+) activity"/>
    <property type="evidence" value="ECO:0007669"/>
    <property type="project" value="TreeGrafter"/>
</dbReference>
<dbReference type="Gene3D" id="3.30.465.10">
    <property type="match status" value="2"/>
</dbReference>
<protein>
    <submittedName>
        <fullName evidence="9">Anaerobic glycerol-3-phosphate dehydrogenase subunit C</fullName>
    </submittedName>
</protein>
<evidence type="ECO:0000256" key="2">
    <source>
        <dbReference type="ARBA" id="ARBA00022630"/>
    </source>
</evidence>
<comment type="cofactor">
    <cofactor evidence="1">
        <name>FAD</name>
        <dbReference type="ChEBI" id="CHEBI:57692"/>
    </cofactor>
</comment>
<keyword evidence="3" id="KW-0479">Metal-binding</keyword>
<keyword evidence="5" id="KW-0560">Oxidoreductase</keyword>
<dbReference type="InterPro" id="IPR016166">
    <property type="entry name" value="FAD-bd_PCMH"/>
</dbReference>
<evidence type="ECO:0000313" key="10">
    <source>
        <dbReference type="Proteomes" id="UP000323917"/>
    </source>
</evidence>
<dbReference type="SUPFAM" id="SSF56176">
    <property type="entry name" value="FAD-binding/transporter-associated domain-like"/>
    <property type="match status" value="1"/>
</dbReference>
<dbReference type="InterPro" id="IPR016169">
    <property type="entry name" value="FAD-bd_PCMH_sub2"/>
</dbReference>
<dbReference type="Gene3D" id="1.10.1060.10">
    <property type="entry name" value="Alpha-helical ferredoxin"/>
    <property type="match status" value="1"/>
</dbReference>
<dbReference type="Pfam" id="PF13534">
    <property type="entry name" value="Fer4_17"/>
    <property type="match status" value="1"/>
</dbReference>
<organism evidence="9 10">
    <name type="scientific">Bythopirellula goksoeyrii</name>
    <dbReference type="NCBI Taxonomy" id="1400387"/>
    <lineage>
        <taxon>Bacteria</taxon>
        <taxon>Pseudomonadati</taxon>
        <taxon>Planctomycetota</taxon>
        <taxon>Planctomycetia</taxon>
        <taxon>Pirellulales</taxon>
        <taxon>Lacipirellulaceae</taxon>
        <taxon>Bythopirellula</taxon>
    </lineage>
</organism>
<evidence type="ECO:0000256" key="7">
    <source>
        <dbReference type="ARBA" id="ARBA00023014"/>
    </source>
</evidence>
<dbReference type="InterPro" id="IPR009051">
    <property type="entry name" value="Helical_ferredxn"/>
</dbReference>
<gene>
    <name evidence="9" type="primary">glpC_1</name>
    <name evidence="9" type="ORF">Pr1d_19230</name>
</gene>
<dbReference type="Pfam" id="PF01565">
    <property type="entry name" value="FAD_binding_4"/>
    <property type="match status" value="1"/>
</dbReference>
<dbReference type="GO" id="GO:1903457">
    <property type="term" value="P:lactate catabolic process"/>
    <property type="evidence" value="ECO:0007669"/>
    <property type="project" value="TreeGrafter"/>
</dbReference>
<dbReference type="AlphaFoldDB" id="A0A5B9QKG7"/>
<dbReference type="InterPro" id="IPR016164">
    <property type="entry name" value="FAD-linked_Oxase-like_C"/>
</dbReference>
<dbReference type="RefSeq" id="WP_148073266.1">
    <property type="nucleotide sequence ID" value="NZ_CP042913.1"/>
</dbReference>
<evidence type="ECO:0000256" key="4">
    <source>
        <dbReference type="ARBA" id="ARBA00022827"/>
    </source>
</evidence>
<evidence type="ECO:0000256" key="5">
    <source>
        <dbReference type="ARBA" id="ARBA00023002"/>
    </source>
</evidence>
<reference evidence="9 10" key="1">
    <citation type="submission" date="2019-08" db="EMBL/GenBank/DDBJ databases">
        <title>Deep-cultivation of Planctomycetes and their phenomic and genomic characterization uncovers novel biology.</title>
        <authorList>
            <person name="Wiegand S."/>
            <person name="Jogler M."/>
            <person name="Boedeker C."/>
            <person name="Pinto D."/>
            <person name="Vollmers J."/>
            <person name="Rivas-Marin E."/>
            <person name="Kohn T."/>
            <person name="Peeters S.H."/>
            <person name="Heuer A."/>
            <person name="Rast P."/>
            <person name="Oberbeckmann S."/>
            <person name="Bunk B."/>
            <person name="Jeske O."/>
            <person name="Meyerdierks A."/>
            <person name="Storesund J.E."/>
            <person name="Kallscheuer N."/>
            <person name="Luecker S."/>
            <person name="Lage O.M."/>
            <person name="Pohl T."/>
            <person name="Merkel B.J."/>
            <person name="Hornburger P."/>
            <person name="Mueller R.-W."/>
            <person name="Bruemmer F."/>
            <person name="Labrenz M."/>
            <person name="Spormann A.M."/>
            <person name="Op den Camp H."/>
            <person name="Overmann J."/>
            <person name="Amann R."/>
            <person name="Jetten M.S.M."/>
            <person name="Mascher T."/>
            <person name="Medema M.H."/>
            <person name="Devos D.P."/>
            <person name="Kaster A.-K."/>
            <person name="Ovreas L."/>
            <person name="Rohde M."/>
            <person name="Galperin M.Y."/>
            <person name="Jogler C."/>
        </authorList>
    </citation>
    <scope>NUCLEOTIDE SEQUENCE [LARGE SCALE GENOMIC DNA]</scope>
    <source>
        <strain evidence="9 10">Pr1d</strain>
    </source>
</reference>
<dbReference type="Pfam" id="PF02913">
    <property type="entry name" value="FAD-oxidase_C"/>
    <property type="match status" value="1"/>
</dbReference>
<sequence length="995" mass="110569">MEVERQRIQEDLRGQIAGDVHCDDLYVQLYSSDASIYEIPPLGVVRPRTLDDVVATVRYAAANDIPLHARGSGSGLTGGALGRGLIVDFSRYFRKVLNVSENSVRVEAGVVLDELNRHLSSRGRYFGPDPATKQVTTIGSMVALDASGSHWPVVGSTRRHVESLQVVMADGEVRELALHDVPLKEESTEVEKLAGSLSKILEDHDELIRKYHPKSCVNCSGYQLDDLRVPWFGGSQVNLAHLLVGSEGTLGLVTEVTLKTLPLPNHSGSLLLYFDSLDKAAHASLELASLGPSACDLMDRRHLSIARESDPRYEFLIPVEAEAVLLVEFQGDTADEVYARLAKTVAQVKDKLRLAAGAYIAADSIDHELLWQLARHYTPTLYRLRGLTRPLPFVEDVAIPPESLPEFLPRVQQIFRQKQTTTSLFGHVGHGQLHFRPFLDLANSEDIERMELLANRLYEEVWRVGGTISGEHGDGLSRTPFVARQFGPLMSAFQEVKQLFDPHNLLNPGKILPQESSNLSSKLRHVRYPLLDSAFSSTTTKPVREAAQSPRVELQLAWQPEEMAHAARTCNGCAACRTTSEETRMCPIFRYAPREEASPRAKANLIRGVLTGSLPAETLLEDDCKEIADLCVHCHMCRLECPANVDIPKLMVEAKASYIATNGESLHTWFMSRVDKLCAIGSRYDRVANWAVGNHIARWLIEKSLGISRSRKLPRFRHHPFLQSTTHQNIQLPEKRGSEKVLYFVDTYANYCDTQLAEAFVAVLEYNGVPVYVPPRQQESAMPSIARGRVSQARKIAEENVALLAEAIRQGYTIVATEPSAVLALTHEYLQLLPDDQDAEMVSQNTKEACHYLWRLHQQGKLLLNFDALDISLGYHIPCHVKALEIGSPTQSLLSLIPGLKIERIEKGCSGIAGMYGFQRDNYRNSLRAGLPLITTMRTGDFAAGTTECSTCKIQMEQSTSKPTIHPVKILAIAYGLMPELRQLLDSPGRDLVVT</sequence>
<proteinExistence type="predicted"/>
<dbReference type="PANTHER" id="PTHR11748">
    <property type="entry name" value="D-LACTATE DEHYDROGENASE"/>
    <property type="match status" value="1"/>
</dbReference>
<dbReference type="GO" id="GO:0071949">
    <property type="term" value="F:FAD binding"/>
    <property type="evidence" value="ECO:0007669"/>
    <property type="project" value="InterPro"/>
</dbReference>
<dbReference type="SUPFAM" id="SSF55103">
    <property type="entry name" value="FAD-linked oxidases, C-terminal domain"/>
    <property type="match status" value="1"/>
</dbReference>
<dbReference type="Pfam" id="PF02754">
    <property type="entry name" value="CCG"/>
    <property type="match status" value="1"/>
</dbReference>
<dbReference type="PROSITE" id="PS00198">
    <property type="entry name" value="4FE4S_FER_1"/>
    <property type="match status" value="1"/>
</dbReference>
<dbReference type="PROSITE" id="PS51387">
    <property type="entry name" value="FAD_PCMH"/>
    <property type="match status" value="1"/>
</dbReference>
<keyword evidence="4" id="KW-0274">FAD</keyword>
<keyword evidence="10" id="KW-1185">Reference proteome</keyword>
<evidence type="ECO:0000313" key="9">
    <source>
        <dbReference type="EMBL" id="QEG34641.1"/>
    </source>
</evidence>
<dbReference type="GO" id="GO:0004458">
    <property type="term" value="F:D-lactate dehydrogenase (cytochrome) activity"/>
    <property type="evidence" value="ECO:0007669"/>
    <property type="project" value="TreeGrafter"/>
</dbReference>
<dbReference type="EMBL" id="CP042913">
    <property type="protein sequence ID" value="QEG34641.1"/>
    <property type="molecule type" value="Genomic_DNA"/>
</dbReference>
<feature type="domain" description="FAD-binding PCMH-type" evidence="8">
    <location>
        <begin position="37"/>
        <end position="263"/>
    </location>
</feature>
<evidence type="ECO:0000256" key="6">
    <source>
        <dbReference type="ARBA" id="ARBA00023004"/>
    </source>
</evidence>
<dbReference type="Proteomes" id="UP000323917">
    <property type="component" value="Chromosome"/>
</dbReference>
<dbReference type="InterPro" id="IPR017900">
    <property type="entry name" value="4Fe4S_Fe_S_CS"/>
</dbReference>
<dbReference type="InterPro" id="IPR006094">
    <property type="entry name" value="Oxid_FAD_bind_N"/>
</dbReference>
<evidence type="ECO:0000259" key="8">
    <source>
        <dbReference type="PROSITE" id="PS51387"/>
    </source>
</evidence>
<name>A0A5B9QKG7_9BACT</name>
<dbReference type="KEGG" id="bgok:Pr1d_19230"/>
<dbReference type="Gene3D" id="1.10.45.10">
    <property type="entry name" value="Vanillyl-alcohol Oxidase, Chain A, domain 4"/>
    <property type="match status" value="1"/>
</dbReference>
<keyword evidence="7" id="KW-0411">Iron-sulfur</keyword>
<evidence type="ECO:0000256" key="1">
    <source>
        <dbReference type="ARBA" id="ARBA00001974"/>
    </source>
</evidence>
<dbReference type="InterPro" id="IPR016171">
    <property type="entry name" value="Vanillyl_alc_oxidase_C-sub2"/>
</dbReference>
<keyword evidence="2" id="KW-0285">Flavoprotein</keyword>
<dbReference type="PANTHER" id="PTHR11748:SF119">
    <property type="entry name" value="D-2-HYDROXYGLUTARATE DEHYDROGENASE"/>
    <property type="match status" value="1"/>
</dbReference>
<keyword evidence="6" id="KW-0408">Iron</keyword>
<dbReference type="NCBIfam" id="NF008369">
    <property type="entry name" value="PRK11168.1"/>
    <property type="match status" value="1"/>
</dbReference>